<dbReference type="InterPro" id="IPR039523">
    <property type="entry name" value="RimK-rel_E_lig_ATP-grasp"/>
</dbReference>
<gene>
    <name evidence="2" type="ORF">C9I88_00880</name>
</gene>
<protein>
    <recommendedName>
        <fullName evidence="1">Alpha-L-glutamate ligase-related protein ATP-grasp domain-containing protein</fullName>
    </recommendedName>
</protein>
<evidence type="ECO:0000313" key="3">
    <source>
        <dbReference type="Proteomes" id="UP000241954"/>
    </source>
</evidence>
<dbReference type="EMBL" id="PYLW01000001">
    <property type="protein sequence ID" value="PSV99747.1"/>
    <property type="molecule type" value="Genomic_DNA"/>
</dbReference>
<comment type="caution">
    <text evidence="2">The sequence shown here is derived from an EMBL/GenBank/DDBJ whole genome shotgun (WGS) entry which is preliminary data.</text>
</comment>
<feature type="domain" description="Alpha-L-glutamate ligase-related protein ATP-grasp" evidence="1">
    <location>
        <begin position="69"/>
        <end position="323"/>
    </location>
</feature>
<dbReference type="SUPFAM" id="SSF56059">
    <property type="entry name" value="Glutathione synthetase ATP-binding domain-like"/>
    <property type="match status" value="1"/>
</dbReference>
<dbReference type="Pfam" id="PF14397">
    <property type="entry name" value="ATPgrasp_ST"/>
    <property type="match status" value="1"/>
</dbReference>
<accession>A0A2T3MR87</accession>
<dbReference type="STRING" id="56192.UB38_09670"/>
<dbReference type="RefSeq" id="WP_107236506.1">
    <property type="nucleotide sequence ID" value="NZ_PYLW01000001.1"/>
</dbReference>
<evidence type="ECO:0000259" key="1">
    <source>
        <dbReference type="Pfam" id="PF14397"/>
    </source>
</evidence>
<sequence>MKNSKLRRIVFELKANLKHCKYGLKNKDSFKCSNELSPITGRFWTHQYQLASGIQSDKYLSETYYHNRVEGKLNNYTVAGYLDHKGYIDTVLGSHTIKCLINKISNCIYDENNEIITISQMVDILTAEDGREFVVKVSSGTGGGIGVTIGTFAKVKTTIEKLLNNKTDFIIQPLISQHPELSKFNPTSINTLRLMTMRCHGEIHFVSAILRMGNGGRVDNASSGGISIGMDIFGKLNKRGFNYSLDKIFYTHPFSNIDFADDHHVPHFDEIVALAKEKHKNLKSQDLVSWDLTVDQDGVISIVEYNILWSDISFHQANNGPVFEPFFDFIKELNTKNPKKITI</sequence>
<name>A0A2T3MR87_9GAMM</name>
<dbReference type="Proteomes" id="UP000241954">
    <property type="component" value="Unassembled WGS sequence"/>
</dbReference>
<organism evidence="2 3">
    <name type="scientific">Photobacterium iliopiscarium</name>
    <dbReference type="NCBI Taxonomy" id="56192"/>
    <lineage>
        <taxon>Bacteria</taxon>
        <taxon>Pseudomonadati</taxon>
        <taxon>Pseudomonadota</taxon>
        <taxon>Gammaproteobacteria</taxon>
        <taxon>Vibrionales</taxon>
        <taxon>Vibrionaceae</taxon>
        <taxon>Photobacterium</taxon>
    </lineage>
</organism>
<dbReference type="AlphaFoldDB" id="A0A2T3MR87"/>
<proteinExistence type="predicted"/>
<evidence type="ECO:0000313" key="2">
    <source>
        <dbReference type="EMBL" id="PSV99747.1"/>
    </source>
</evidence>
<reference evidence="2 3" key="1">
    <citation type="submission" date="2018-01" db="EMBL/GenBank/DDBJ databases">
        <title>Whole genome sequencing of Histamine producing bacteria.</title>
        <authorList>
            <person name="Butler K."/>
        </authorList>
    </citation>
    <scope>NUCLEOTIDE SEQUENCE [LARGE SCALE GENOMIC DNA]</scope>
    <source>
        <strain evidence="2 3">NCIMB 13481</strain>
    </source>
</reference>